<evidence type="ECO:0000313" key="12">
    <source>
        <dbReference type="Proteomes" id="UP001255856"/>
    </source>
</evidence>
<dbReference type="EMBL" id="JASFZW010000004">
    <property type="protein sequence ID" value="KAK2078673.1"/>
    <property type="molecule type" value="Genomic_DNA"/>
</dbReference>
<evidence type="ECO:0000256" key="6">
    <source>
        <dbReference type="ARBA" id="ARBA00023065"/>
    </source>
</evidence>
<feature type="region of interest" description="Disordered" evidence="9">
    <location>
        <begin position="442"/>
        <end position="478"/>
    </location>
</feature>
<keyword evidence="6" id="KW-0406">Ion transport</keyword>
<evidence type="ECO:0000256" key="8">
    <source>
        <dbReference type="ARBA" id="ARBA00023303"/>
    </source>
</evidence>
<dbReference type="PANTHER" id="PTHR31086">
    <property type="entry name" value="ALUMINUM-ACTIVATED MALATE TRANSPORTER 10"/>
    <property type="match status" value="1"/>
</dbReference>
<feature type="transmembrane region" description="Helical" evidence="10">
    <location>
        <begin position="151"/>
        <end position="173"/>
    </location>
</feature>
<evidence type="ECO:0000256" key="4">
    <source>
        <dbReference type="ARBA" id="ARBA00022692"/>
    </source>
</evidence>
<evidence type="ECO:0000256" key="9">
    <source>
        <dbReference type="SAM" id="MobiDB-lite"/>
    </source>
</evidence>
<evidence type="ECO:0000256" key="1">
    <source>
        <dbReference type="ARBA" id="ARBA00004141"/>
    </source>
</evidence>
<feature type="transmembrane region" description="Helical" evidence="10">
    <location>
        <begin position="15"/>
        <end position="37"/>
    </location>
</feature>
<dbReference type="AlphaFoldDB" id="A0AAD9IJD5"/>
<keyword evidence="4 10" id="KW-0812">Transmembrane</keyword>
<keyword evidence="12" id="KW-1185">Reference proteome</keyword>
<comment type="similarity">
    <text evidence="2">Belongs to the aromatic acid exporter (TC 2.A.85) family.</text>
</comment>
<dbReference type="InterPro" id="IPR020966">
    <property type="entry name" value="ALMT"/>
</dbReference>
<keyword evidence="8" id="KW-0407">Ion channel</keyword>
<accession>A0AAD9IJD5</accession>
<reference evidence="11" key="1">
    <citation type="submission" date="2021-01" db="EMBL/GenBank/DDBJ databases">
        <authorList>
            <person name="Eckstrom K.M.E."/>
        </authorList>
    </citation>
    <scope>NUCLEOTIDE SEQUENCE</scope>
    <source>
        <strain evidence="11">UVCC 0001</strain>
    </source>
</reference>
<evidence type="ECO:0000313" key="11">
    <source>
        <dbReference type="EMBL" id="KAK2078673.1"/>
    </source>
</evidence>
<dbReference type="GO" id="GO:0034220">
    <property type="term" value="P:monoatomic ion transmembrane transport"/>
    <property type="evidence" value="ECO:0007669"/>
    <property type="project" value="UniProtKB-KW"/>
</dbReference>
<keyword evidence="7 10" id="KW-0472">Membrane</keyword>
<gene>
    <name evidence="11" type="ORF">QBZ16_003513</name>
</gene>
<protein>
    <submittedName>
        <fullName evidence="11">Uncharacterized protein</fullName>
    </submittedName>
</protein>
<dbReference type="GO" id="GO:0015743">
    <property type="term" value="P:malate transport"/>
    <property type="evidence" value="ECO:0007669"/>
    <property type="project" value="InterPro"/>
</dbReference>
<organism evidence="11 12">
    <name type="scientific">Prototheca wickerhamii</name>
    <dbReference type="NCBI Taxonomy" id="3111"/>
    <lineage>
        <taxon>Eukaryota</taxon>
        <taxon>Viridiplantae</taxon>
        <taxon>Chlorophyta</taxon>
        <taxon>core chlorophytes</taxon>
        <taxon>Trebouxiophyceae</taxon>
        <taxon>Chlorellales</taxon>
        <taxon>Chlorellaceae</taxon>
        <taxon>Prototheca</taxon>
    </lineage>
</organism>
<keyword evidence="5 10" id="KW-1133">Transmembrane helix</keyword>
<keyword evidence="3" id="KW-0813">Transport</keyword>
<dbReference type="GO" id="GO:0016020">
    <property type="term" value="C:membrane"/>
    <property type="evidence" value="ECO:0007669"/>
    <property type="project" value="UniProtKB-SubCell"/>
</dbReference>
<comment type="caution">
    <text evidence="11">The sequence shown here is derived from an EMBL/GenBank/DDBJ whole genome shotgun (WGS) entry which is preliminary data.</text>
</comment>
<evidence type="ECO:0000256" key="3">
    <source>
        <dbReference type="ARBA" id="ARBA00022448"/>
    </source>
</evidence>
<evidence type="ECO:0000256" key="7">
    <source>
        <dbReference type="ARBA" id="ARBA00023136"/>
    </source>
</evidence>
<evidence type="ECO:0000256" key="2">
    <source>
        <dbReference type="ARBA" id="ARBA00007079"/>
    </source>
</evidence>
<name>A0AAD9IJD5_PROWI</name>
<sequence length="643" mass="68517">MIIRQNSVPEQYRRAIRLAIGLSVPCVLGLGVLGSELPRKREFMQACQWCAITVAVVNAPLLGKAAQTGMERCLGTMLGGLTGYLVFEIGEYFWNDQTDGIVLTVGACCVAVASVLCGKRFKLDASARLFVITYLLVIFGADRGTDAGHLAWNRVCGILSGVVLILLLSIVVLPKSASMECIRDVQTALESLKELNALAWSSYVVGTDEFDKIPGSKSMRNVQGLAMYRGKIPCIEEGDEGADDVEAAPLLRQAAARAAAEDALEDRVEKTITAVYQACFRLEENMKLADAEWYVGSRGGHAIFVPDPPLCLARPTAMPLAELAEAGMAIRRTARQLTQLVNTLGYGFRSELREMLGDAFPDELMRSLGLNCQAVTGEMARAWAASPAIAPAPLVAFVSSVASLVATSDRQRRQIIHALKKHRASRPGRLGWDRLMDALAKEHAPGGAPTPATRDNHGRAGAPAASRGLRPPSGEGEAETPLALQFSMPRLPSIRTRAGEAAQAGAPGEDPLGAPLLEKQADARPGAASVGLGSSVGTESSVIRRSALRAAALSDASPGLAALLGPVSGLAEEQRGPTARQLAQLGAASSLDGRLHLHLFPETPEGRVAQVRWYSFQFLLEELTEEISALQHALNDCLAKLPE</sequence>
<dbReference type="Pfam" id="PF11744">
    <property type="entry name" value="ALMT"/>
    <property type="match status" value="1"/>
</dbReference>
<comment type="subcellular location">
    <subcellularLocation>
        <location evidence="1">Membrane</location>
        <topology evidence="1">Multi-pass membrane protein</topology>
    </subcellularLocation>
</comment>
<dbReference type="Proteomes" id="UP001255856">
    <property type="component" value="Unassembled WGS sequence"/>
</dbReference>
<proteinExistence type="inferred from homology"/>
<feature type="transmembrane region" description="Helical" evidence="10">
    <location>
        <begin position="74"/>
        <end position="94"/>
    </location>
</feature>
<evidence type="ECO:0000256" key="5">
    <source>
        <dbReference type="ARBA" id="ARBA00022989"/>
    </source>
</evidence>
<evidence type="ECO:0000256" key="10">
    <source>
        <dbReference type="SAM" id="Phobius"/>
    </source>
</evidence>
<feature type="transmembrane region" description="Helical" evidence="10">
    <location>
        <begin position="100"/>
        <end position="118"/>
    </location>
</feature>